<dbReference type="NCBIfam" id="TIGR02857">
    <property type="entry name" value="CydD"/>
    <property type="match status" value="1"/>
</dbReference>
<dbReference type="InterPro" id="IPR036640">
    <property type="entry name" value="ABC1_TM_sf"/>
</dbReference>
<comment type="subcellular location">
    <subcellularLocation>
        <location evidence="1">Cell membrane</location>
        <topology evidence="1">Multi-pass membrane protein</topology>
    </subcellularLocation>
</comment>
<evidence type="ECO:0000256" key="3">
    <source>
        <dbReference type="ARBA" id="ARBA00022741"/>
    </source>
</evidence>
<evidence type="ECO:0000313" key="11">
    <source>
        <dbReference type="Proteomes" id="UP000035034"/>
    </source>
</evidence>
<dbReference type="SMART" id="SM00382">
    <property type="entry name" value="AAA"/>
    <property type="match status" value="1"/>
</dbReference>
<dbReference type="InterPro" id="IPR027417">
    <property type="entry name" value="P-loop_NTPase"/>
</dbReference>
<keyword evidence="2 7" id="KW-0812">Transmembrane</keyword>
<dbReference type="InterPro" id="IPR003439">
    <property type="entry name" value="ABC_transporter-like_ATP-bd"/>
</dbReference>
<dbReference type="GO" id="GO:0042883">
    <property type="term" value="P:cysteine transport"/>
    <property type="evidence" value="ECO:0007669"/>
    <property type="project" value="InterPro"/>
</dbReference>
<dbReference type="InterPro" id="IPR003593">
    <property type="entry name" value="AAA+_ATPase"/>
</dbReference>
<dbReference type="Pfam" id="PF00005">
    <property type="entry name" value="ABC_tran"/>
    <property type="match status" value="1"/>
</dbReference>
<dbReference type="PROSITE" id="PS50893">
    <property type="entry name" value="ABC_TRANSPORTER_2"/>
    <property type="match status" value="1"/>
</dbReference>
<evidence type="ECO:0000259" key="8">
    <source>
        <dbReference type="PROSITE" id="PS50893"/>
    </source>
</evidence>
<dbReference type="AlphaFoldDB" id="H0R4E3"/>
<evidence type="ECO:0000256" key="1">
    <source>
        <dbReference type="ARBA" id="ARBA00004651"/>
    </source>
</evidence>
<dbReference type="PROSITE" id="PS00211">
    <property type="entry name" value="ABC_TRANSPORTER_1"/>
    <property type="match status" value="1"/>
</dbReference>
<name>H0R4E3_9ACTN</name>
<evidence type="ECO:0000256" key="4">
    <source>
        <dbReference type="ARBA" id="ARBA00022840"/>
    </source>
</evidence>
<evidence type="ECO:0000256" key="5">
    <source>
        <dbReference type="ARBA" id="ARBA00022989"/>
    </source>
</evidence>
<dbReference type="Gene3D" id="3.40.50.300">
    <property type="entry name" value="P-loop containing nucleotide triphosphate hydrolases"/>
    <property type="match status" value="1"/>
</dbReference>
<evidence type="ECO:0000259" key="9">
    <source>
        <dbReference type="PROSITE" id="PS50929"/>
    </source>
</evidence>
<dbReference type="Gene3D" id="1.20.1560.10">
    <property type="entry name" value="ABC transporter type 1, transmembrane domain"/>
    <property type="match status" value="1"/>
</dbReference>
<feature type="transmembrane region" description="Helical" evidence="7">
    <location>
        <begin position="256"/>
        <end position="273"/>
    </location>
</feature>
<reference evidence="10 11" key="1">
    <citation type="submission" date="2011-12" db="EMBL/GenBank/DDBJ databases">
        <title>Whole genome shotgun sequence of Gordonia effusa NBRC 100432.</title>
        <authorList>
            <person name="Yoshida I."/>
            <person name="Takarada H."/>
            <person name="Hosoyama A."/>
            <person name="Tsuchikane K."/>
            <person name="Katsumata H."/>
            <person name="Yamazaki S."/>
            <person name="Fujita N."/>
        </authorList>
    </citation>
    <scope>NUCLEOTIDE SEQUENCE [LARGE SCALE GENOMIC DNA]</scope>
    <source>
        <strain evidence="10 11">NBRC 100432</strain>
    </source>
</reference>
<gene>
    <name evidence="10" type="primary">cydD</name>
    <name evidence="10" type="ORF">GOEFS_098_00100</name>
</gene>
<keyword evidence="11" id="KW-1185">Reference proteome</keyword>
<feature type="transmembrane region" description="Helical" evidence="7">
    <location>
        <begin position="114"/>
        <end position="137"/>
    </location>
</feature>
<dbReference type="eggNOG" id="COG4988">
    <property type="taxonomic scope" value="Bacteria"/>
</dbReference>
<proteinExistence type="predicted"/>
<evidence type="ECO:0000313" key="10">
    <source>
        <dbReference type="EMBL" id="GAB19944.1"/>
    </source>
</evidence>
<evidence type="ECO:0000256" key="2">
    <source>
        <dbReference type="ARBA" id="ARBA00022692"/>
    </source>
</evidence>
<keyword evidence="4 10" id="KW-0067">ATP-binding</keyword>
<sequence>MCFAVATSICVIVIAAVTASILSELVVDVDARAFEAQSTHLIVLAGALLLRVALHYARERYAQRAADLVIADLRGQATDVLSDPRRTAPRRLLEVRDHAVTVILRGLDDLAPYLSGYVPALILSTVITPVMVVVIAIVDLPSAIIVFITLPLIPVFMVLIGVMTRDRTAAKLAATSQLSGQLMDLVAGLPTLRALHRVHRPTRQVTELGQRWQRSTMATLRIAFLSGAVLELLATLCVALVAVGIGVRLVYGEMSLFAGVFALILAPEVYLPLRQVGAQFHNSTDGLAAADDVFELIGDETATASGVSRVDLRGADLEFDALSVDGRDGPAPDRLSSVIPGGSLTLWRGPNGIGKSTALSVLLGLVDGYSGTVTVSGQSIGDLDLDHFRSQIAWLPQHPAILPATVADNLELFGNPTSSDLEQAMAATGFDAVVQQLPQGVRTRLGAGGVGLSAGQRQRLGLSRVLASPAPLLLLDEPTAHLDDDSADAVVAAVRSRVERGATVVVISHRESWWAAADHLVEFGSVELGSVETGNAHASAR</sequence>
<organism evidence="10 11">
    <name type="scientific">Gordonia effusa NBRC 100432</name>
    <dbReference type="NCBI Taxonomy" id="1077974"/>
    <lineage>
        <taxon>Bacteria</taxon>
        <taxon>Bacillati</taxon>
        <taxon>Actinomycetota</taxon>
        <taxon>Actinomycetes</taxon>
        <taxon>Mycobacteriales</taxon>
        <taxon>Gordoniaceae</taxon>
        <taxon>Gordonia</taxon>
    </lineage>
</organism>
<dbReference type="EMBL" id="BAEH01000098">
    <property type="protein sequence ID" value="GAB19944.1"/>
    <property type="molecule type" value="Genomic_DNA"/>
</dbReference>
<dbReference type="PANTHER" id="PTHR24221">
    <property type="entry name" value="ATP-BINDING CASSETTE SUB-FAMILY B"/>
    <property type="match status" value="1"/>
</dbReference>
<dbReference type="InterPro" id="IPR017871">
    <property type="entry name" value="ABC_transporter-like_CS"/>
</dbReference>
<keyword evidence="3" id="KW-0547">Nucleotide-binding</keyword>
<dbReference type="InterPro" id="IPR011527">
    <property type="entry name" value="ABC1_TM_dom"/>
</dbReference>
<accession>H0R4E3</accession>
<dbReference type="InterPro" id="IPR039421">
    <property type="entry name" value="Type_1_exporter"/>
</dbReference>
<dbReference type="CDD" id="cd18584">
    <property type="entry name" value="ABC_6TM_AarD_CydD"/>
    <property type="match status" value="1"/>
</dbReference>
<protein>
    <submittedName>
        <fullName evidence="10">ABC transporter permease/ATP-binding protein CydD</fullName>
    </submittedName>
</protein>
<evidence type="ECO:0000256" key="6">
    <source>
        <dbReference type="ARBA" id="ARBA00023136"/>
    </source>
</evidence>
<dbReference type="GO" id="GO:0140359">
    <property type="term" value="F:ABC-type transporter activity"/>
    <property type="evidence" value="ECO:0007669"/>
    <property type="project" value="InterPro"/>
</dbReference>
<dbReference type="InterPro" id="IPR014216">
    <property type="entry name" value="ABC_transptr_CydD"/>
</dbReference>
<dbReference type="SUPFAM" id="SSF52540">
    <property type="entry name" value="P-loop containing nucleoside triphosphate hydrolases"/>
    <property type="match status" value="1"/>
</dbReference>
<dbReference type="PANTHER" id="PTHR24221:SF590">
    <property type="entry name" value="COMPONENT LINKED WITH THE ASSEMBLY OF CYTOCHROME' TRANSPORT TRANSMEMBRANE ATP-BINDING PROTEIN ABC TRANSPORTER CYDD-RELATED"/>
    <property type="match status" value="1"/>
</dbReference>
<dbReference type="PROSITE" id="PS50929">
    <property type="entry name" value="ABC_TM1F"/>
    <property type="match status" value="1"/>
</dbReference>
<dbReference type="GO" id="GO:0005886">
    <property type="term" value="C:plasma membrane"/>
    <property type="evidence" value="ECO:0007669"/>
    <property type="project" value="UniProtKB-SubCell"/>
</dbReference>
<keyword evidence="6 7" id="KW-0472">Membrane</keyword>
<dbReference type="Pfam" id="PF00664">
    <property type="entry name" value="ABC_membrane"/>
    <property type="match status" value="1"/>
</dbReference>
<feature type="transmembrane region" description="Helical" evidence="7">
    <location>
        <begin position="222"/>
        <end position="250"/>
    </location>
</feature>
<keyword evidence="5 7" id="KW-1133">Transmembrane helix</keyword>
<dbReference type="Proteomes" id="UP000035034">
    <property type="component" value="Unassembled WGS sequence"/>
</dbReference>
<dbReference type="STRING" id="1077974.GOEFS_098_00100"/>
<dbReference type="GO" id="GO:0016887">
    <property type="term" value="F:ATP hydrolysis activity"/>
    <property type="evidence" value="ECO:0007669"/>
    <property type="project" value="InterPro"/>
</dbReference>
<comment type="caution">
    <text evidence="10">The sequence shown here is derived from an EMBL/GenBank/DDBJ whole genome shotgun (WGS) entry which is preliminary data.</text>
</comment>
<feature type="transmembrane region" description="Helical" evidence="7">
    <location>
        <begin position="35"/>
        <end position="54"/>
    </location>
</feature>
<dbReference type="SUPFAM" id="SSF90123">
    <property type="entry name" value="ABC transporter transmembrane region"/>
    <property type="match status" value="1"/>
</dbReference>
<evidence type="ECO:0000256" key="7">
    <source>
        <dbReference type="SAM" id="Phobius"/>
    </source>
</evidence>
<feature type="domain" description="ABC transporter" evidence="8">
    <location>
        <begin position="312"/>
        <end position="540"/>
    </location>
</feature>
<feature type="domain" description="ABC transmembrane type-1" evidence="9">
    <location>
        <begin position="1"/>
        <end position="285"/>
    </location>
</feature>
<dbReference type="GO" id="GO:0005524">
    <property type="term" value="F:ATP binding"/>
    <property type="evidence" value="ECO:0007669"/>
    <property type="project" value="UniProtKB-KW"/>
</dbReference>
<feature type="transmembrane region" description="Helical" evidence="7">
    <location>
        <begin position="143"/>
        <end position="162"/>
    </location>
</feature>